<protein>
    <submittedName>
        <fullName evidence="1">Uncharacterized protein</fullName>
    </submittedName>
</protein>
<dbReference type="EMBL" id="CP101874">
    <property type="protein sequence ID" value="WMT10295.1"/>
    <property type="molecule type" value="Genomic_DNA"/>
</dbReference>
<evidence type="ECO:0000313" key="2">
    <source>
        <dbReference type="Proteomes" id="UP001224926"/>
    </source>
</evidence>
<gene>
    <name evidence="1" type="ORF">NP511_22125</name>
</gene>
<keyword evidence="2" id="KW-1185">Reference proteome</keyword>
<reference evidence="1 2" key="1">
    <citation type="submission" date="2022-07" db="EMBL/GenBank/DDBJ databases">
        <title>Two temperate virus in Haloterrigena jeotgali A29.</title>
        <authorList>
            <person name="Deng X."/>
        </authorList>
    </citation>
    <scope>NUCLEOTIDE SEQUENCE [LARGE SCALE GENOMIC DNA]</scope>
    <source>
        <strain evidence="1 2">A29</strain>
        <plasmid evidence="1 2">unnamed1</plasmid>
    </source>
</reference>
<accession>A0AAF0PJF3</accession>
<keyword evidence="1" id="KW-0614">Plasmid</keyword>
<dbReference type="Proteomes" id="UP001224926">
    <property type="component" value="Plasmid unnamed1"/>
</dbReference>
<dbReference type="AlphaFoldDB" id="A0AAF0PJF3"/>
<evidence type="ECO:0000313" key="1">
    <source>
        <dbReference type="EMBL" id="WMT10295.1"/>
    </source>
</evidence>
<sequence>MAPYPEQDGVIALRDHNRFVAVCVRCESVYAAKQLLDGTIRPIGTAACSCGSDDFRALR</sequence>
<geneLocation type="plasmid" evidence="1 2">
    <name>unnamed1</name>
</geneLocation>
<proteinExistence type="predicted"/>
<name>A0AAF0PJF3_9EURY</name>
<organism evidence="1 2">
    <name type="scientific">Natrinema thermotolerans</name>
    <dbReference type="NCBI Taxonomy" id="121872"/>
    <lineage>
        <taxon>Archaea</taxon>
        <taxon>Methanobacteriati</taxon>
        <taxon>Methanobacteriota</taxon>
        <taxon>Stenosarchaea group</taxon>
        <taxon>Halobacteria</taxon>
        <taxon>Halobacteriales</taxon>
        <taxon>Natrialbaceae</taxon>
        <taxon>Natrinema</taxon>
    </lineage>
</organism>